<dbReference type="PANTHER" id="PTHR11388:SF142">
    <property type="entry name" value="SOLUTE CARRIER ORGANIC ANION TRANSPORTER FAMILY MEMBER 5A1"/>
    <property type="match status" value="1"/>
</dbReference>
<sequence>MFVILLSLVVTIQQTISSGYINSVITTIEKRFEIPSSLSGLVASTYEIGNLGTIIFVSYLGSSRHIPRWIGIGLLVMSVGSIIFVIPHFLSDPLAASLPQSPHTSNGTANLSGADICRITVKEHINEFDRGLGRLSP</sequence>
<keyword evidence="1" id="KW-1015">Disulfide bond</keyword>
<dbReference type="AlphaFoldDB" id="A0A7R8ZU66"/>
<evidence type="ECO:0000313" key="2">
    <source>
        <dbReference type="EMBL" id="CAD7236637.1"/>
    </source>
</evidence>
<dbReference type="Pfam" id="PF03137">
    <property type="entry name" value="OATP"/>
    <property type="match status" value="1"/>
</dbReference>
<dbReference type="Gene3D" id="1.20.1250.20">
    <property type="entry name" value="MFS general substrate transporter like domains"/>
    <property type="match status" value="1"/>
</dbReference>
<dbReference type="GO" id="GO:0043252">
    <property type="term" value="P:sodium-independent organic anion transport"/>
    <property type="evidence" value="ECO:0007669"/>
    <property type="project" value="TreeGrafter"/>
</dbReference>
<protein>
    <submittedName>
        <fullName evidence="2">Uncharacterized protein</fullName>
    </submittedName>
</protein>
<name>A0A7R8ZU66_9CRUS</name>
<organism evidence="2">
    <name type="scientific">Cyprideis torosa</name>
    <dbReference type="NCBI Taxonomy" id="163714"/>
    <lineage>
        <taxon>Eukaryota</taxon>
        <taxon>Metazoa</taxon>
        <taxon>Ecdysozoa</taxon>
        <taxon>Arthropoda</taxon>
        <taxon>Crustacea</taxon>
        <taxon>Oligostraca</taxon>
        <taxon>Ostracoda</taxon>
        <taxon>Podocopa</taxon>
        <taxon>Podocopida</taxon>
        <taxon>Cytherocopina</taxon>
        <taxon>Cytheroidea</taxon>
        <taxon>Cytherideidae</taxon>
        <taxon>Cyprideis</taxon>
    </lineage>
</organism>
<dbReference type="PANTHER" id="PTHR11388">
    <property type="entry name" value="ORGANIC ANION TRANSPORTER"/>
    <property type="match status" value="1"/>
</dbReference>
<dbReference type="SUPFAM" id="SSF103473">
    <property type="entry name" value="MFS general substrate transporter"/>
    <property type="match status" value="1"/>
</dbReference>
<dbReference type="GO" id="GO:0016323">
    <property type="term" value="C:basolateral plasma membrane"/>
    <property type="evidence" value="ECO:0007669"/>
    <property type="project" value="TreeGrafter"/>
</dbReference>
<dbReference type="OrthoDB" id="5062115at2759"/>
<dbReference type="InterPro" id="IPR036259">
    <property type="entry name" value="MFS_trans_sf"/>
</dbReference>
<accession>A0A7R8ZU66</accession>
<evidence type="ECO:0000256" key="1">
    <source>
        <dbReference type="ARBA" id="ARBA00023157"/>
    </source>
</evidence>
<gene>
    <name evidence="2" type="ORF">CTOB1V02_LOCUS14452</name>
</gene>
<feature type="non-terminal residue" evidence="2">
    <location>
        <position position="137"/>
    </location>
</feature>
<dbReference type="InterPro" id="IPR004156">
    <property type="entry name" value="OATP"/>
</dbReference>
<dbReference type="GO" id="GO:0015347">
    <property type="term" value="F:sodium-independent organic anion transmembrane transporter activity"/>
    <property type="evidence" value="ECO:0007669"/>
    <property type="project" value="TreeGrafter"/>
</dbReference>
<dbReference type="EMBL" id="OB680650">
    <property type="protein sequence ID" value="CAD7236637.1"/>
    <property type="molecule type" value="Genomic_DNA"/>
</dbReference>
<proteinExistence type="predicted"/>
<reference evidence="2" key="1">
    <citation type="submission" date="2020-11" db="EMBL/GenBank/DDBJ databases">
        <authorList>
            <person name="Tran Van P."/>
        </authorList>
    </citation>
    <scope>NUCLEOTIDE SEQUENCE</scope>
</reference>